<dbReference type="EMBL" id="JAGDFL010000063">
    <property type="protein sequence ID" value="KAG7399092.1"/>
    <property type="molecule type" value="Genomic_DNA"/>
</dbReference>
<reference evidence="2" key="1">
    <citation type="submission" date="2021-02" db="EMBL/GenBank/DDBJ databases">
        <authorList>
            <person name="Palmer J.M."/>
        </authorList>
    </citation>
    <scope>NUCLEOTIDE SEQUENCE</scope>
    <source>
        <strain evidence="2">SCRP23</strain>
    </source>
</reference>
<feature type="region of interest" description="Disordered" evidence="1">
    <location>
        <begin position="151"/>
        <end position="185"/>
    </location>
</feature>
<organism evidence="2 3">
    <name type="scientific">Phytophthora boehmeriae</name>
    <dbReference type="NCBI Taxonomy" id="109152"/>
    <lineage>
        <taxon>Eukaryota</taxon>
        <taxon>Sar</taxon>
        <taxon>Stramenopiles</taxon>
        <taxon>Oomycota</taxon>
        <taxon>Peronosporomycetes</taxon>
        <taxon>Peronosporales</taxon>
        <taxon>Peronosporaceae</taxon>
        <taxon>Phytophthora</taxon>
    </lineage>
</organism>
<proteinExistence type="predicted"/>
<name>A0A8T1WYF0_9STRA</name>
<accession>A0A8T1WYF0</accession>
<feature type="compositionally biased region" description="Polar residues" evidence="1">
    <location>
        <begin position="160"/>
        <end position="170"/>
    </location>
</feature>
<sequence length="185" mass="19782">MNRSAGAASNPASAAANINFGASSASTRGFNRSGPPANSAASHAQANATQFGFSGVSVAQYGDTVRSGPASRSDADNFSFRRLESSEESSPGPRMTGQYGLRTGLSRLDSSQASSGESPNVARQRLNKRLSSTFDFETEFEAEHIEDLRQGQIAYPRGQPRSQSFLQSQRYPDADLHAETQSVRL</sequence>
<feature type="region of interest" description="Disordered" evidence="1">
    <location>
        <begin position="24"/>
        <end position="45"/>
    </location>
</feature>
<evidence type="ECO:0000313" key="2">
    <source>
        <dbReference type="EMBL" id="KAG7399092.1"/>
    </source>
</evidence>
<comment type="caution">
    <text evidence="2">The sequence shown here is derived from an EMBL/GenBank/DDBJ whole genome shotgun (WGS) entry which is preliminary data.</text>
</comment>
<dbReference type="Proteomes" id="UP000693981">
    <property type="component" value="Unassembled WGS sequence"/>
</dbReference>
<gene>
    <name evidence="2" type="primary">GSL2_10</name>
    <name evidence="2" type="ORF">PHYBOEH_009782</name>
</gene>
<evidence type="ECO:0000256" key="1">
    <source>
        <dbReference type="SAM" id="MobiDB-lite"/>
    </source>
</evidence>
<keyword evidence="3" id="KW-1185">Reference proteome</keyword>
<protein>
    <submittedName>
        <fullName evidence="2">1,3-beta-glucan synthase component</fullName>
    </submittedName>
</protein>
<evidence type="ECO:0000313" key="3">
    <source>
        <dbReference type="Proteomes" id="UP000693981"/>
    </source>
</evidence>
<feature type="region of interest" description="Disordered" evidence="1">
    <location>
        <begin position="63"/>
        <end position="124"/>
    </location>
</feature>
<dbReference type="AlphaFoldDB" id="A0A8T1WYF0"/>
<feature type="compositionally biased region" description="Polar residues" evidence="1">
    <location>
        <begin position="108"/>
        <end position="118"/>
    </location>
</feature>
<dbReference type="OrthoDB" id="160248at2759"/>
<feature type="compositionally biased region" description="Basic and acidic residues" evidence="1">
    <location>
        <begin position="73"/>
        <end position="85"/>
    </location>
</feature>